<evidence type="ECO:0000313" key="6">
    <source>
        <dbReference type="EMBL" id="ABS63458.1"/>
    </source>
</evidence>
<feature type="domain" description="Bacterial virulence protein VirB8" evidence="5">
    <location>
        <begin position="22"/>
        <end position="225"/>
    </location>
</feature>
<evidence type="ECO:0000256" key="3">
    <source>
        <dbReference type="ARBA" id="ARBA00023136"/>
    </source>
</evidence>
<evidence type="ECO:0000313" key="7">
    <source>
        <dbReference type="Proteomes" id="UP000006377"/>
    </source>
</evidence>
<dbReference type="EMBL" id="CP000774">
    <property type="protein sequence ID" value="ABS63458.1"/>
    <property type="molecule type" value="Genomic_DNA"/>
</dbReference>
<dbReference type="GO" id="GO:0012505">
    <property type="term" value="C:endomembrane system"/>
    <property type="evidence" value="ECO:0007669"/>
    <property type="project" value="UniProtKB-SubCell"/>
</dbReference>
<evidence type="ECO:0000256" key="1">
    <source>
        <dbReference type="ARBA" id="ARBA00022692"/>
    </source>
</evidence>
<dbReference type="eggNOG" id="COG3701">
    <property type="taxonomic scope" value="Bacteria"/>
</dbReference>
<dbReference type="Pfam" id="PF04335">
    <property type="entry name" value="VirB8"/>
    <property type="match status" value="1"/>
</dbReference>
<dbReference type="KEGG" id="pla:Plav_1841"/>
<dbReference type="STRING" id="402881.Plav_1841"/>
<dbReference type="Proteomes" id="UP000006377">
    <property type="component" value="Chromosome"/>
</dbReference>
<comment type="subcellular location">
    <subcellularLocation>
        <location evidence="4">Endomembrane system</location>
        <topology evidence="4">Single-pass membrane protein</topology>
    </subcellularLocation>
</comment>
<keyword evidence="3" id="KW-0472">Membrane</keyword>
<keyword evidence="1" id="KW-0812">Transmembrane</keyword>
<dbReference type="RefSeq" id="WP_012110751.1">
    <property type="nucleotide sequence ID" value="NC_009719.1"/>
</dbReference>
<reference evidence="6 7" key="1">
    <citation type="journal article" date="2011" name="Stand. Genomic Sci.">
        <title>Complete genome sequence of Parvibaculum lavamentivorans type strain (DS-1(T)).</title>
        <authorList>
            <person name="Schleheck D."/>
            <person name="Weiss M."/>
            <person name="Pitluck S."/>
            <person name="Bruce D."/>
            <person name="Land M.L."/>
            <person name="Han S."/>
            <person name="Saunders E."/>
            <person name="Tapia R."/>
            <person name="Detter C."/>
            <person name="Brettin T."/>
            <person name="Han J."/>
            <person name="Woyke T."/>
            <person name="Goodwin L."/>
            <person name="Pennacchio L."/>
            <person name="Nolan M."/>
            <person name="Cook A.M."/>
            <person name="Kjelleberg S."/>
            <person name="Thomas T."/>
        </authorList>
    </citation>
    <scope>NUCLEOTIDE SEQUENCE [LARGE SCALE GENOMIC DNA]</scope>
    <source>
        <strain evidence="7">DS-1 / DSM 13023 / NCIMB 13966</strain>
    </source>
</reference>
<accession>A7HU75</accession>
<sequence>MLFKRATERYGRTPEPVTPYQKAAQLWDERIGAARVQARNWRLMAFGSLALSAGLSAGLYWQSLQSHVIPYVVEIERSGEVRAVRPAVESYTPGDAQIAFVLARFISSVRSLSSDPIVLRKNWLEAYDHATGRAATFLNEFARESDPFKSVGTRNVSVEVTSVVRVSERSFQVKWRERHYERGSLAATTRWTAILTTAIRPPRDAETLRKNPLGLYVEALDWSRELNPGEAP</sequence>
<dbReference type="Gene3D" id="3.10.450.230">
    <property type="entry name" value="VirB8 protein"/>
    <property type="match status" value="1"/>
</dbReference>
<dbReference type="OrthoDB" id="597581at2"/>
<organism evidence="6 7">
    <name type="scientific">Parvibaculum lavamentivorans (strain DS-1 / DSM 13023 / NCIMB 13966)</name>
    <dbReference type="NCBI Taxonomy" id="402881"/>
    <lineage>
        <taxon>Bacteria</taxon>
        <taxon>Pseudomonadati</taxon>
        <taxon>Pseudomonadota</taxon>
        <taxon>Alphaproteobacteria</taxon>
        <taxon>Hyphomicrobiales</taxon>
        <taxon>Parvibaculaceae</taxon>
        <taxon>Parvibaculum</taxon>
    </lineage>
</organism>
<dbReference type="HOGENOM" id="CLU_076026_0_0_5"/>
<dbReference type="SUPFAM" id="SSF54427">
    <property type="entry name" value="NTF2-like"/>
    <property type="match status" value="1"/>
</dbReference>
<evidence type="ECO:0000259" key="5">
    <source>
        <dbReference type="Pfam" id="PF04335"/>
    </source>
</evidence>
<evidence type="ECO:0000256" key="2">
    <source>
        <dbReference type="ARBA" id="ARBA00022989"/>
    </source>
</evidence>
<keyword evidence="2" id="KW-1133">Transmembrane helix</keyword>
<dbReference type="GO" id="GO:0016020">
    <property type="term" value="C:membrane"/>
    <property type="evidence" value="ECO:0007669"/>
    <property type="project" value="InterPro"/>
</dbReference>
<dbReference type="NCBIfam" id="NF010446">
    <property type="entry name" value="PRK13872.1"/>
    <property type="match status" value="1"/>
</dbReference>
<dbReference type="InterPro" id="IPR032710">
    <property type="entry name" value="NTF2-like_dom_sf"/>
</dbReference>
<dbReference type="AlphaFoldDB" id="A7HU75"/>
<evidence type="ECO:0000256" key="4">
    <source>
        <dbReference type="ARBA" id="ARBA00037847"/>
    </source>
</evidence>
<gene>
    <name evidence="6" type="ordered locus">Plav_1841</name>
</gene>
<dbReference type="InterPro" id="IPR007430">
    <property type="entry name" value="VirB8"/>
</dbReference>
<dbReference type="InterPro" id="IPR035658">
    <property type="entry name" value="TrbF"/>
</dbReference>
<dbReference type="CDD" id="cd16425">
    <property type="entry name" value="TrbF"/>
    <property type="match status" value="1"/>
</dbReference>
<protein>
    <submittedName>
        <fullName evidence="6">Conjugal transfer protein</fullName>
    </submittedName>
</protein>
<proteinExistence type="predicted"/>
<name>A7HU75_PARL1</name>
<keyword evidence="7" id="KW-1185">Reference proteome</keyword>